<keyword evidence="2" id="KW-1185">Reference proteome</keyword>
<feature type="domain" description="At1g61320/AtMIF1 LRR" evidence="1">
    <location>
        <begin position="4"/>
        <end position="233"/>
    </location>
</feature>
<dbReference type="SUPFAM" id="SSF52058">
    <property type="entry name" value="L domain-like"/>
    <property type="match status" value="1"/>
</dbReference>
<dbReference type="GeneID" id="132805392"/>
<dbReference type="Proteomes" id="UP001652623">
    <property type="component" value="Chromosome 9"/>
</dbReference>
<protein>
    <submittedName>
        <fullName evidence="3">Uncharacterized protein LOC132805392 isoform X2</fullName>
    </submittedName>
</protein>
<reference evidence="3" key="1">
    <citation type="submission" date="2025-08" db="UniProtKB">
        <authorList>
            <consortium name="RefSeq"/>
        </authorList>
    </citation>
    <scope>IDENTIFICATION</scope>
    <source>
        <tissue evidence="3">Seedling</tissue>
    </source>
</reference>
<proteinExistence type="predicted"/>
<dbReference type="RefSeq" id="XP_060676202.1">
    <property type="nucleotide sequence ID" value="XM_060820219.1"/>
</dbReference>
<dbReference type="InterPro" id="IPR032675">
    <property type="entry name" value="LRR_dom_sf"/>
</dbReference>
<evidence type="ECO:0000259" key="1">
    <source>
        <dbReference type="Pfam" id="PF23622"/>
    </source>
</evidence>
<dbReference type="InterPro" id="IPR053772">
    <property type="entry name" value="At1g61320/At1g61330-like"/>
</dbReference>
<dbReference type="InterPro" id="IPR055357">
    <property type="entry name" value="LRR_At1g61320_AtMIF1"/>
</dbReference>
<evidence type="ECO:0000313" key="2">
    <source>
        <dbReference type="Proteomes" id="UP001652623"/>
    </source>
</evidence>
<gene>
    <name evidence="3" type="primary">LOC132805392</name>
</gene>
<evidence type="ECO:0000313" key="3">
    <source>
        <dbReference type="RefSeq" id="XP_060676202.1"/>
    </source>
</evidence>
<dbReference type="PANTHER" id="PTHR34145">
    <property type="entry name" value="OS02G0105600 PROTEIN"/>
    <property type="match status" value="1"/>
</dbReference>
<organism evidence="2 3">
    <name type="scientific">Ziziphus jujuba</name>
    <name type="common">Chinese jujube</name>
    <name type="synonym">Ziziphus sativa</name>
    <dbReference type="NCBI Taxonomy" id="326968"/>
    <lineage>
        <taxon>Eukaryota</taxon>
        <taxon>Viridiplantae</taxon>
        <taxon>Streptophyta</taxon>
        <taxon>Embryophyta</taxon>
        <taxon>Tracheophyta</taxon>
        <taxon>Spermatophyta</taxon>
        <taxon>Magnoliopsida</taxon>
        <taxon>eudicotyledons</taxon>
        <taxon>Gunneridae</taxon>
        <taxon>Pentapetalae</taxon>
        <taxon>rosids</taxon>
        <taxon>fabids</taxon>
        <taxon>Rosales</taxon>
        <taxon>Rhamnaceae</taxon>
        <taxon>Paliureae</taxon>
        <taxon>Ziziphus</taxon>
    </lineage>
</organism>
<accession>A0ABM4AHK1</accession>
<dbReference type="Gene3D" id="3.80.10.10">
    <property type="entry name" value="Ribonuclease Inhibitor"/>
    <property type="match status" value="1"/>
</dbReference>
<name>A0ABM4AHK1_ZIZJJ</name>
<dbReference type="Pfam" id="PF23622">
    <property type="entry name" value="LRR_At1g61320_AtMIF1"/>
    <property type="match status" value="1"/>
</dbReference>
<dbReference type="PANTHER" id="PTHR34145:SF68">
    <property type="entry name" value="FBD DOMAIN-CONTAINING PROTEIN"/>
    <property type="match status" value="1"/>
</dbReference>
<sequence length="270" mass="31158">MVGIDVTENFIHRLFSNSPFLERFSLSESYEIKKLEIVSAPNLNFLVLRMCHYLRHLEISSAKNLNTMGICDALSLKSINISFAPNLSHLILGIQNKNFKFDPYLTLLDQINKLTLQMLVSTNRMSCPFPQFPQSMSKVEHLKLQMGLPCFQIPIHRLPGFFEAAPCSNTFSVEVGYSSFNHPANANALQWLDKLIPDKVKDHPCQYLKVVKLETFAGGQYEVDFVLHLLKYVSVGKIIIQPMRLNVWNDRTCWKYYNFDNIYEKFVVVL</sequence>